<comment type="catalytic activity">
    <reaction evidence="13 17">
        <text>1,2-di-(9Z-octadecenoyl)-sn-glycero-3-cytidine-5'-diphosphate + 1D-myo-inositol 3-phosphate = 1,2-di-(9Z-octadecenoyl)-sn-glycero-3-phospho-(1D-myo-inositol-3-phosphate) + CMP + H(+)</text>
        <dbReference type="Rhea" id="RHEA:61216"/>
        <dbReference type="ChEBI" id="CHEBI:15378"/>
        <dbReference type="ChEBI" id="CHEBI:58401"/>
        <dbReference type="ChEBI" id="CHEBI:60377"/>
        <dbReference type="ChEBI" id="CHEBI:85356"/>
        <dbReference type="ChEBI" id="CHEBI:144472"/>
    </reaction>
</comment>
<protein>
    <recommendedName>
        <fullName evidence="14 17">Phosphatidylinositol phosphate synthase</fullName>
        <shortName evidence="17">PIP synthase</shortName>
        <ecNumber evidence="17">2.7.8.-</ecNumber>
    </recommendedName>
    <alternativeName>
        <fullName evidence="15 17">CDP-diacylglycerol--D-myo-inositol-3-phosphate 3-phosphatidyltransferase</fullName>
    </alternativeName>
</protein>
<proteinExistence type="inferred from homology"/>
<feature type="binding site" evidence="17">
    <location>
        <begin position="30"/>
        <end position="33"/>
    </location>
    <ligand>
        <name>a CDP-1,2-diacyl-sn-glycerol</name>
        <dbReference type="ChEBI" id="CHEBI:58332"/>
    </ligand>
</feature>
<name>A0A9D2ECK1_9MICO</name>
<keyword evidence="17" id="KW-1208">Phospholipid metabolism</keyword>
<feature type="binding site" evidence="17">
    <location>
        <position position="67"/>
    </location>
    <ligand>
        <name>Mg(2+)</name>
        <dbReference type="ChEBI" id="CHEBI:18420"/>
        <label>1</label>
    </ligand>
</feature>
<feature type="binding site" evidence="17">
    <location>
        <position position="71"/>
    </location>
    <ligand>
        <name>a CDP-1,2-diacyl-sn-glycerol</name>
        <dbReference type="ChEBI" id="CHEBI:58332"/>
    </ligand>
</feature>
<dbReference type="Proteomes" id="UP000824037">
    <property type="component" value="Unassembled WGS sequence"/>
</dbReference>
<dbReference type="EC" id="2.7.8.-" evidence="17"/>
<evidence type="ECO:0000256" key="2">
    <source>
        <dbReference type="ARBA" id="ARBA00004805"/>
    </source>
</evidence>
<dbReference type="AlphaFoldDB" id="A0A9D2ECK1"/>
<accession>A0A9D2ECK1</accession>
<feature type="binding site" evidence="17">
    <location>
        <position position="88"/>
    </location>
    <ligand>
        <name>Mg(2+)</name>
        <dbReference type="ChEBI" id="CHEBI:18420"/>
        <label>2</label>
    </ligand>
</feature>
<evidence type="ECO:0000256" key="4">
    <source>
        <dbReference type="ARBA" id="ARBA00010441"/>
    </source>
</evidence>
<evidence type="ECO:0000256" key="8">
    <source>
        <dbReference type="ARBA" id="ARBA00022692"/>
    </source>
</evidence>
<keyword evidence="17" id="KW-0443">Lipid metabolism</keyword>
<evidence type="ECO:0000256" key="10">
    <source>
        <dbReference type="ARBA" id="ARBA00022842"/>
    </source>
</evidence>
<dbReference type="GO" id="GO:0005886">
    <property type="term" value="C:plasma membrane"/>
    <property type="evidence" value="ECO:0007669"/>
    <property type="project" value="UniProtKB-SubCell"/>
</dbReference>
<dbReference type="InterPro" id="IPR044268">
    <property type="entry name" value="PIP_synthase_PgsA1"/>
</dbReference>
<feature type="transmembrane region" description="Helical" evidence="17">
    <location>
        <begin position="53"/>
        <end position="73"/>
    </location>
</feature>
<evidence type="ECO:0000256" key="5">
    <source>
        <dbReference type="ARBA" id="ARBA00011738"/>
    </source>
</evidence>
<dbReference type="HAMAP" id="MF_02241">
    <property type="entry name" value="PIP_synthase"/>
    <property type="match status" value="1"/>
</dbReference>
<keyword evidence="8 17" id="KW-0812">Transmembrane</keyword>
<sequence length="209" mass="21535">MVLGNRGRSVTNTLFGPLARVLVRAGVSPNVVTVIGTVATSTAALALLPAGHLVVGVLVVVVLAFADSVDGLMARELGTESAFGAYLDSTMDRVSDAAIFTALGLYLLWQEDQAWQGIGFALGMACMMLGMLVSYARARAEGLGISAKAGIAERTDRLVFAGIAALAVGLGAPPVVLVVALALLVLANIITVIQRSVVVYRASARREAA</sequence>
<reference evidence="19" key="1">
    <citation type="journal article" date="2021" name="PeerJ">
        <title>Extensive microbial diversity within the chicken gut microbiome revealed by metagenomics and culture.</title>
        <authorList>
            <person name="Gilroy R."/>
            <person name="Ravi A."/>
            <person name="Getino M."/>
            <person name="Pursley I."/>
            <person name="Horton D.L."/>
            <person name="Alikhan N.F."/>
            <person name="Baker D."/>
            <person name="Gharbi K."/>
            <person name="Hall N."/>
            <person name="Watson M."/>
            <person name="Adriaenssens E.M."/>
            <person name="Foster-Nyarko E."/>
            <person name="Jarju S."/>
            <person name="Secka A."/>
            <person name="Antonio M."/>
            <person name="Oren A."/>
            <person name="Chaudhuri R.R."/>
            <person name="La Ragione R."/>
            <person name="Hildebrand F."/>
            <person name="Pallen M.J."/>
        </authorList>
    </citation>
    <scope>NUCLEOTIDE SEQUENCE</scope>
    <source>
        <strain evidence="19">ChiGjej4B4-7305</strain>
    </source>
</reference>
<dbReference type="PROSITE" id="PS00379">
    <property type="entry name" value="CDP_ALCOHOL_P_TRANSF"/>
    <property type="match status" value="1"/>
</dbReference>
<comment type="cofactor">
    <cofactor evidence="17">
        <name>Mg(2+)</name>
        <dbReference type="ChEBI" id="CHEBI:18420"/>
    </cofactor>
    <text evidence="17">Contains a di-nuclear catalytic Mg(2+) center.</text>
</comment>
<dbReference type="EMBL" id="DXBY01000070">
    <property type="protein sequence ID" value="HIZ34998.1"/>
    <property type="molecule type" value="Genomic_DNA"/>
</dbReference>
<comment type="caution">
    <text evidence="17">Lacks conserved residue(s) required for the propagation of feature annotation.</text>
</comment>
<keyword evidence="17" id="KW-0594">Phospholipid biosynthesis</keyword>
<comment type="subcellular location">
    <subcellularLocation>
        <location evidence="1 17">Cell membrane</location>
        <topology evidence="1 17">Multi-pass membrane protein</topology>
    </subcellularLocation>
</comment>
<dbReference type="Gene3D" id="1.20.120.1760">
    <property type="match status" value="1"/>
</dbReference>
<reference evidence="19" key="2">
    <citation type="submission" date="2021-04" db="EMBL/GenBank/DDBJ databases">
        <authorList>
            <person name="Gilroy R."/>
        </authorList>
    </citation>
    <scope>NUCLEOTIDE SEQUENCE</scope>
    <source>
        <strain evidence="19">ChiGjej4B4-7305</strain>
    </source>
</reference>
<keyword evidence="7 17" id="KW-0808">Transferase</keyword>
<feature type="transmembrane region" description="Helical" evidence="17">
    <location>
        <begin position="115"/>
        <end position="137"/>
    </location>
</feature>
<keyword evidence="9 17" id="KW-0479">Metal-binding</keyword>
<keyword evidence="10 17" id="KW-0460">Magnesium</keyword>
<dbReference type="GO" id="GO:0016780">
    <property type="term" value="F:phosphotransferase activity, for other substituted phosphate groups"/>
    <property type="evidence" value="ECO:0007669"/>
    <property type="project" value="UniProtKB-UniRule"/>
</dbReference>
<evidence type="ECO:0000256" key="1">
    <source>
        <dbReference type="ARBA" id="ARBA00004651"/>
    </source>
</evidence>
<comment type="pathway">
    <text evidence="2 17">Phospholipid metabolism; phosphatidylinositol phosphate biosynthesis.</text>
</comment>
<evidence type="ECO:0000256" key="3">
    <source>
        <dbReference type="ARBA" id="ARBA00005189"/>
    </source>
</evidence>
<evidence type="ECO:0000256" key="16">
    <source>
        <dbReference type="ARBA" id="ARBA00048865"/>
    </source>
</evidence>
<comment type="catalytic activity">
    <reaction evidence="16 17">
        <text>a CDP-1,2-diacyl-sn-glycerol + 1D-myo-inositol 3-phosphate = a 1,2-diacyl-sn-glycero-3-phospho-(1D-myo-inositol-3-phosphate) + CMP + H(+)</text>
        <dbReference type="Rhea" id="RHEA:60504"/>
        <dbReference type="ChEBI" id="CHEBI:15378"/>
        <dbReference type="ChEBI" id="CHEBI:58088"/>
        <dbReference type="ChEBI" id="CHEBI:58332"/>
        <dbReference type="ChEBI" id="CHEBI:58401"/>
        <dbReference type="ChEBI" id="CHEBI:60377"/>
    </reaction>
</comment>
<dbReference type="GO" id="GO:0000287">
    <property type="term" value="F:magnesium ion binding"/>
    <property type="evidence" value="ECO:0007669"/>
    <property type="project" value="UniProtKB-UniRule"/>
</dbReference>
<organism evidence="19 20">
    <name type="scientific">Candidatus Ruania gallistercoris</name>
    <dbReference type="NCBI Taxonomy" id="2838746"/>
    <lineage>
        <taxon>Bacteria</taxon>
        <taxon>Bacillati</taxon>
        <taxon>Actinomycetota</taxon>
        <taxon>Actinomycetes</taxon>
        <taxon>Micrococcales</taxon>
        <taxon>Ruaniaceae</taxon>
        <taxon>Ruania</taxon>
    </lineage>
</organism>
<evidence type="ECO:0000313" key="20">
    <source>
        <dbReference type="Proteomes" id="UP000824037"/>
    </source>
</evidence>
<keyword evidence="12 17" id="KW-0472">Membrane</keyword>
<gene>
    <name evidence="19" type="ORF">H9815_04405</name>
</gene>
<feature type="binding site" evidence="17">
    <location>
        <position position="70"/>
    </location>
    <ligand>
        <name>Mg(2+)</name>
        <dbReference type="ChEBI" id="CHEBI:18420"/>
        <label>1</label>
    </ligand>
</feature>
<evidence type="ECO:0000256" key="7">
    <source>
        <dbReference type="ARBA" id="ARBA00022679"/>
    </source>
</evidence>
<feature type="binding site" evidence="17">
    <location>
        <position position="67"/>
    </location>
    <ligand>
        <name>Mg(2+)</name>
        <dbReference type="ChEBI" id="CHEBI:18420"/>
        <label>2</label>
    </ligand>
</feature>
<dbReference type="Pfam" id="PF01066">
    <property type="entry name" value="CDP-OH_P_transf"/>
    <property type="match status" value="1"/>
</dbReference>
<evidence type="ECO:0000256" key="6">
    <source>
        <dbReference type="ARBA" id="ARBA00022475"/>
    </source>
</evidence>
<keyword evidence="11 17" id="KW-1133">Transmembrane helix</keyword>
<evidence type="ECO:0000256" key="18">
    <source>
        <dbReference type="RuleBase" id="RU003750"/>
    </source>
</evidence>
<dbReference type="InterPro" id="IPR048254">
    <property type="entry name" value="CDP_ALCOHOL_P_TRANSF_CS"/>
</dbReference>
<feature type="binding site" evidence="17">
    <location>
        <position position="88"/>
    </location>
    <ligand>
        <name>Mg(2+)</name>
        <dbReference type="ChEBI" id="CHEBI:18420"/>
        <label>1</label>
    </ligand>
</feature>
<comment type="similarity">
    <text evidence="4 17 18">Belongs to the CDP-alcohol phosphatidyltransferase class-I family.</text>
</comment>
<feature type="transmembrane region" description="Helical" evidence="17">
    <location>
        <begin position="158"/>
        <end position="186"/>
    </location>
</feature>
<feature type="active site" description="Proton acceptor" evidence="17">
    <location>
        <position position="92"/>
    </location>
</feature>
<feature type="binding site" evidence="17">
    <location>
        <position position="81"/>
    </location>
    <ligand>
        <name>a CDP-1,2-diacyl-sn-glycerol</name>
        <dbReference type="ChEBI" id="CHEBI:58332"/>
    </ligand>
</feature>
<evidence type="ECO:0000256" key="14">
    <source>
        <dbReference type="ARBA" id="ARBA00024082"/>
    </source>
</evidence>
<comment type="pathway">
    <text evidence="3">Lipid metabolism.</text>
</comment>
<comment type="subunit">
    <text evidence="5 17">Homodimer.</text>
</comment>
<keyword evidence="17" id="KW-0444">Lipid biosynthesis</keyword>
<evidence type="ECO:0000256" key="15">
    <source>
        <dbReference type="ARBA" id="ARBA00033137"/>
    </source>
</evidence>
<evidence type="ECO:0000313" key="19">
    <source>
        <dbReference type="EMBL" id="HIZ34998.1"/>
    </source>
</evidence>
<comment type="caution">
    <text evidence="19">The sequence shown here is derived from an EMBL/GenBank/DDBJ whole genome shotgun (WGS) entry which is preliminary data.</text>
</comment>
<evidence type="ECO:0000256" key="12">
    <source>
        <dbReference type="ARBA" id="ARBA00023136"/>
    </source>
</evidence>
<dbReference type="GO" id="GO:0008654">
    <property type="term" value="P:phospholipid biosynthetic process"/>
    <property type="evidence" value="ECO:0007669"/>
    <property type="project" value="UniProtKB-UniRule"/>
</dbReference>
<keyword evidence="6 17" id="KW-1003">Cell membrane</keyword>
<evidence type="ECO:0000256" key="13">
    <source>
        <dbReference type="ARBA" id="ARBA00023935"/>
    </source>
</evidence>
<evidence type="ECO:0000256" key="9">
    <source>
        <dbReference type="ARBA" id="ARBA00022723"/>
    </source>
</evidence>
<feature type="binding site" evidence="17">
    <location>
        <position position="75"/>
    </location>
    <ligand>
        <name>a CDP-1,2-diacyl-sn-glycerol</name>
        <dbReference type="ChEBI" id="CHEBI:58332"/>
    </ligand>
</feature>
<dbReference type="InterPro" id="IPR000462">
    <property type="entry name" value="CDP-OH_P_trans"/>
</dbReference>
<feature type="binding site" evidence="17">
    <location>
        <position position="92"/>
    </location>
    <ligand>
        <name>Mg(2+)</name>
        <dbReference type="ChEBI" id="CHEBI:18420"/>
        <label>2</label>
    </ligand>
</feature>
<evidence type="ECO:0000256" key="17">
    <source>
        <dbReference type="HAMAP-Rule" id="MF_02241"/>
    </source>
</evidence>
<dbReference type="NCBIfam" id="NF045883">
    <property type="entry name" value="PIPSynth"/>
    <property type="match status" value="1"/>
</dbReference>
<evidence type="ECO:0000256" key="11">
    <source>
        <dbReference type="ARBA" id="ARBA00022989"/>
    </source>
</evidence>
<comment type="function">
    <text evidence="17">Catalyzes the conjugation of the 1'-hydroxyl group of D-myo-inositol-3-phosphate (also named L-myo-inositol-1-phosphate) with a lipid tail of cytidine diphosphate diacylglycerol (CDP-DAG), forming phosphatidylinositol phosphate (PIP) and CMP. PIP is a precursor of phosphatidylinositol (PI) which is an essential lipid required for cell wall formation.</text>
</comment>
<dbReference type="InterPro" id="IPR043130">
    <property type="entry name" value="CDP-OH_PTrfase_TM_dom"/>
</dbReference>